<sequence>MNHVHLELTECLDKTIKHIGKRSAFLTTRLEDKINTMAIGWATGGIVWGKPVFTAFVRESRYTHKFIEKSGEFTVSVPVNDNLKKALSFCGSKSGRDFDKIKDCDLKLIQGETISTPIIDGCGIYFECKTLYKSNIKPDFLNKKIDSQSYSNSDYHTIYYGEILSCYSLEK</sequence>
<dbReference type="SUPFAM" id="SSF50475">
    <property type="entry name" value="FMN-binding split barrel"/>
    <property type="match status" value="1"/>
</dbReference>
<keyword evidence="4" id="KW-1185">Reference proteome</keyword>
<accession>A0ABS4KPA0</accession>
<evidence type="ECO:0000313" key="3">
    <source>
        <dbReference type="EMBL" id="MBP2031864.1"/>
    </source>
</evidence>
<dbReference type="Pfam" id="PF01613">
    <property type="entry name" value="Flavin_Reduct"/>
    <property type="match status" value="1"/>
</dbReference>
<dbReference type="PANTHER" id="PTHR43567">
    <property type="entry name" value="FLAVOREDOXIN-RELATED-RELATED"/>
    <property type="match status" value="1"/>
</dbReference>
<dbReference type="Gene3D" id="2.30.110.10">
    <property type="entry name" value="Electron Transport, Fmn-binding Protein, Chain A"/>
    <property type="match status" value="1"/>
</dbReference>
<dbReference type="PANTHER" id="PTHR43567:SF5">
    <property type="entry name" value="HYPOTHETICAL CYTOSOLIC PROTEIN"/>
    <property type="match status" value="1"/>
</dbReference>
<evidence type="ECO:0000313" key="4">
    <source>
        <dbReference type="Proteomes" id="UP001519307"/>
    </source>
</evidence>
<name>A0ABS4KPA0_9CLOT</name>
<comment type="similarity">
    <text evidence="1">Belongs to the flavoredoxin family.</text>
</comment>
<protein>
    <submittedName>
        <fullName evidence="3">Flavin reductase (DIM6/NTAB) family NADH-FMN oxidoreductase RutF</fullName>
    </submittedName>
</protein>
<proteinExistence type="inferred from homology"/>
<gene>
    <name evidence="3" type="ORF">J2Z42_000529</name>
</gene>
<comment type="caution">
    <text evidence="3">The sequence shown here is derived from an EMBL/GenBank/DDBJ whole genome shotgun (WGS) entry which is preliminary data.</text>
</comment>
<dbReference type="InterPro" id="IPR012349">
    <property type="entry name" value="Split_barrel_FMN-bd"/>
</dbReference>
<evidence type="ECO:0000256" key="1">
    <source>
        <dbReference type="ARBA" id="ARBA00038054"/>
    </source>
</evidence>
<dbReference type="RefSeq" id="WP_209700788.1">
    <property type="nucleotide sequence ID" value="NZ_JAGGLM010000001.1"/>
</dbReference>
<dbReference type="InterPro" id="IPR002563">
    <property type="entry name" value="Flavin_Rdtase-like_dom"/>
</dbReference>
<evidence type="ECO:0000259" key="2">
    <source>
        <dbReference type="Pfam" id="PF01613"/>
    </source>
</evidence>
<reference evidence="3 4" key="1">
    <citation type="submission" date="2021-03" db="EMBL/GenBank/DDBJ databases">
        <title>Genomic Encyclopedia of Type Strains, Phase IV (KMG-IV): sequencing the most valuable type-strain genomes for metagenomic binning, comparative biology and taxonomic classification.</title>
        <authorList>
            <person name="Goeker M."/>
        </authorList>
    </citation>
    <scope>NUCLEOTIDE SEQUENCE [LARGE SCALE GENOMIC DNA]</scope>
    <source>
        <strain evidence="3 4">DSM 28783</strain>
    </source>
</reference>
<organism evidence="3 4">
    <name type="scientific">Clostridium algifaecis</name>
    <dbReference type="NCBI Taxonomy" id="1472040"/>
    <lineage>
        <taxon>Bacteria</taxon>
        <taxon>Bacillati</taxon>
        <taxon>Bacillota</taxon>
        <taxon>Clostridia</taxon>
        <taxon>Eubacteriales</taxon>
        <taxon>Clostridiaceae</taxon>
        <taxon>Clostridium</taxon>
    </lineage>
</organism>
<dbReference type="Proteomes" id="UP001519307">
    <property type="component" value="Unassembled WGS sequence"/>
</dbReference>
<dbReference type="InterPro" id="IPR052174">
    <property type="entry name" value="Flavoredoxin"/>
</dbReference>
<dbReference type="EMBL" id="JAGGLM010000001">
    <property type="protein sequence ID" value="MBP2031864.1"/>
    <property type="molecule type" value="Genomic_DNA"/>
</dbReference>
<feature type="domain" description="Flavin reductase like" evidence="2">
    <location>
        <begin position="23"/>
        <end position="167"/>
    </location>
</feature>